<dbReference type="InterPro" id="IPR056884">
    <property type="entry name" value="NPHP3-like_N"/>
</dbReference>
<dbReference type="RefSeq" id="WP_091963818.1">
    <property type="nucleotide sequence ID" value="NZ_FMAI01000016.1"/>
</dbReference>
<dbReference type="SUPFAM" id="SSF52540">
    <property type="entry name" value="P-loop containing nucleoside triphosphate hydrolases"/>
    <property type="match status" value="1"/>
</dbReference>
<evidence type="ECO:0000259" key="2">
    <source>
        <dbReference type="PROSITE" id="PS50937"/>
    </source>
</evidence>
<dbReference type="Gene3D" id="1.25.40.10">
    <property type="entry name" value="Tetratricopeptide repeat domain"/>
    <property type="match status" value="1"/>
</dbReference>
<dbReference type="InterPro" id="IPR000551">
    <property type="entry name" value="MerR-type_HTH_dom"/>
</dbReference>
<gene>
    <name evidence="3" type="ORF">GA0061098_101630</name>
</gene>
<accession>A0A1C3XHQ9</accession>
<dbReference type="Gene3D" id="3.40.50.300">
    <property type="entry name" value="P-loop containing nucleotide triphosphate hydrolases"/>
    <property type="match status" value="1"/>
</dbReference>
<name>A0A1C3XHQ9_9BRAD</name>
<proteinExistence type="predicted"/>
<evidence type="ECO:0000313" key="4">
    <source>
        <dbReference type="Proteomes" id="UP000199184"/>
    </source>
</evidence>
<dbReference type="EMBL" id="FMAI01000016">
    <property type="protein sequence ID" value="SCB51695.1"/>
    <property type="molecule type" value="Genomic_DNA"/>
</dbReference>
<dbReference type="InterPro" id="IPR011990">
    <property type="entry name" value="TPR-like_helical_dom_sf"/>
</dbReference>
<dbReference type="SUPFAM" id="SSF48452">
    <property type="entry name" value="TPR-like"/>
    <property type="match status" value="1"/>
</dbReference>
<evidence type="ECO:0000313" key="3">
    <source>
        <dbReference type="EMBL" id="SCB51695.1"/>
    </source>
</evidence>
<keyword evidence="4" id="KW-1185">Reference proteome</keyword>
<sequence>MSFEHDVFVAHSAGKLDQTLIEMFLPKGQIRNIEGPMWDYKVGFCNPKATVHEEALLCCELLNDIAALYNAFGGYLVVGFKDEQAAHFRRFLNKDDFDKLADRYLRTYLPIAPFHTKSQIGGDVANVLIIHVAKRAVGPPIAYKRNSALREDKSSVFKTDDIPLRYGSSTLIINQRHDLLIFAFGDRKADVGELPGPLNEIDNNLPARDPNLIEFIGRREYLVQLWNWLADVRNPVKVLTALGGTGKTAIAYEFCEQLVKSRSEAFAKVIWLTAKSQTYAAMLQKYVSTTRTDFTNIDTFLDAFLRELGCLDSDFEEFDLLEDKLDFAKEIVCDVPILLVIDDLDSLDQDKQIELYSRIAQLFDQALSNKHPSRVLFTSRLEPNAGANRLIRIAGFSTEESLDFTTSLIGHLAGTNTWGPEVLSWMNAIQNASKGSPIFIASILRLISFGDDVETVIKNWYERDGEEVRRFAFKREIDSLSYADLRVLYVLQLISSSTFEELMDVLSEDRQALQASLLRVSQFHLFASSGNPATGAQISVPEPIRLMVKITEERLSDSDADELKKRTATAVGRAKDGQSELGQRLRGISLLWTRKRFSEALAEARRATKDFPGRGEASFALGRTYLLQTPPDYDKADEAFKEASQKKFSSRSLLEYWSLTRLKKGDINGLLKITGPFLAPNLSGAALLYRLAGFYRLAITREKQRDYPVALRDYQRLMTEAGNALREQRTEPVTAYVTRLASVVPDYMVDIAYRYYQRESVDRILELAAISTQEGFPPLQTMKKILSDVYAQSNRAATITALRKRTDQCFRIAKALVKALGKEHPLVKEAFSTAHKLQALTR</sequence>
<dbReference type="AlphaFoldDB" id="A0A1C3XHQ9"/>
<reference evidence="4" key="1">
    <citation type="submission" date="2016-08" db="EMBL/GenBank/DDBJ databases">
        <authorList>
            <person name="Varghese N."/>
            <person name="Submissions Spin"/>
        </authorList>
    </citation>
    <scope>NUCLEOTIDE SEQUENCE [LARGE SCALE GENOMIC DNA]</scope>
    <source>
        <strain evidence="4">ERR11</strain>
    </source>
</reference>
<dbReference type="GO" id="GO:0003677">
    <property type="term" value="F:DNA binding"/>
    <property type="evidence" value="ECO:0007669"/>
    <property type="project" value="InterPro"/>
</dbReference>
<dbReference type="GO" id="GO:0006355">
    <property type="term" value="P:regulation of DNA-templated transcription"/>
    <property type="evidence" value="ECO:0007669"/>
    <property type="project" value="InterPro"/>
</dbReference>
<dbReference type="InterPro" id="IPR027417">
    <property type="entry name" value="P-loop_NTPase"/>
</dbReference>
<dbReference type="Pfam" id="PF24883">
    <property type="entry name" value="NPHP3_N"/>
    <property type="match status" value="1"/>
</dbReference>
<evidence type="ECO:0000256" key="1">
    <source>
        <dbReference type="ARBA" id="ARBA00022737"/>
    </source>
</evidence>
<dbReference type="PROSITE" id="PS50937">
    <property type="entry name" value="HTH_MERR_2"/>
    <property type="match status" value="1"/>
</dbReference>
<organism evidence="3 4">
    <name type="scientific">Bradyrhizobium shewense</name>
    <dbReference type="NCBI Taxonomy" id="1761772"/>
    <lineage>
        <taxon>Bacteria</taxon>
        <taxon>Pseudomonadati</taxon>
        <taxon>Pseudomonadota</taxon>
        <taxon>Alphaproteobacteria</taxon>
        <taxon>Hyphomicrobiales</taxon>
        <taxon>Nitrobacteraceae</taxon>
        <taxon>Bradyrhizobium</taxon>
    </lineage>
</organism>
<feature type="domain" description="HTH merR-type" evidence="2">
    <location>
        <begin position="753"/>
        <end position="788"/>
    </location>
</feature>
<dbReference type="Proteomes" id="UP000199184">
    <property type="component" value="Unassembled WGS sequence"/>
</dbReference>
<protein>
    <submittedName>
        <fullName evidence="3">Cdc6-related protein, AAA superfamily ATPase</fullName>
    </submittedName>
</protein>
<keyword evidence="1" id="KW-0677">Repeat</keyword>